<dbReference type="SUPFAM" id="SSF48179">
    <property type="entry name" value="6-phosphogluconate dehydrogenase C-terminal domain-like"/>
    <property type="match status" value="1"/>
</dbReference>
<dbReference type="EC" id="1.1.1.31" evidence="7"/>
<dbReference type="GO" id="GO:0008442">
    <property type="term" value="F:3-hydroxyisobutyrate dehydrogenase activity"/>
    <property type="evidence" value="ECO:0007669"/>
    <property type="project" value="UniProtKB-EC"/>
</dbReference>
<dbReference type="InterPro" id="IPR036291">
    <property type="entry name" value="NAD(P)-bd_dom_sf"/>
</dbReference>
<organism evidence="7 8">
    <name type="scientific">Leucobacter exalbidus</name>
    <dbReference type="NCBI Taxonomy" id="662960"/>
    <lineage>
        <taxon>Bacteria</taxon>
        <taxon>Bacillati</taxon>
        <taxon>Actinomycetota</taxon>
        <taxon>Actinomycetes</taxon>
        <taxon>Micrococcales</taxon>
        <taxon>Microbacteriaceae</taxon>
        <taxon>Leucobacter</taxon>
    </lineage>
</organism>
<dbReference type="InterPro" id="IPR013328">
    <property type="entry name" value="6PGD_dom2"/>
</dbReference>
<dbReference type="Gene3D" id="3.40.50.720">
    <property type="entry name" value="NAD(P)-binding Rossmann-like Domain"/>
    <property type="match status" value="1"/>
</dbReference>
<dbReference type="RefSeq" id="WP_209704828.1">
    <property type="nucleotide sequence ID" value="NZ_JAFIDA010000001.1"/>
</dbReference>
<sequence>MSKKITKVGFIGLGVMGSPMSKNIAVSREFDLTLFDMNFEQATKHAQEIGAVAVADAEGLAECDIIVLMLPTSAIVRDVLLDESGQPRIPARTGTVFVDMSSSDPTETRETGAELEAAGYIMIDAPVSGAKERAESGTLTIMLGANDEQGAQRAIPVINTMSSGIFRTGSLGTGHAMKALNNAVAAAAFAASAEALIAGQRFGLELGVMVDVFNASTGQSFPTTHVLPEHIVNGKFASGFALPLFTKDVRIAQKVQQAVGHEAPVCDAVTRQMGAAMDALGNVDHTRAFEFWREQ</sequence>
<accession>A0A940PMF4</accession>
<feature type="domain" description="6-phosphogluconate dehydrogenase NADP-binding" evidence="5">
    <location>
        <begin position="7"/>
        <end position="166"/>
    </location>
</feature>
<reference evidence="7" key="1">
    <citation type="submission" date="2021-02" db="EMBL/GenBank/DDBJ databases">
        <title>Sequencing the genomes of 1000 actinobacteria strains.</title>
        <authorList>
            <person name="Klenk H.-P."/>
        </authorList>
    </citation>
    <scope>NUCLEOTIDE SEQUENCE</scope>
    <source>
        <strain evidence="7">DSM 22850</strain>
    </source>
</reference>
<evidence type="ECO:0000313" key="8">
    <source>
        <dbReference type="Proteomes" id="UP000675163"/>
    </source>
</evidence>
<dbReference type="InterPro" id="IPR029154">
    <property type="entry name" value="HIBADH-like_NADP-bd"/>
</dbReference>
<dbReference type="SUPFAM" id="SSF51735">
    <property type="entry name" value="NAD(P)-binding Rossmann-fold domains"/>
    <property type="match status" value="1"/>
</dbReference>
<dbReference type="GO" id="GO:0050661">
    <property type="term" value="F:NADP binding"/>
    <property type="evidence" value="ECO:0007669"/>
    <property type="project" value="InterPro"/>
</dbReference>
<proteinExistence type="inferred from homology"/>
<protein>
    <submittedName>
        <fullName evidence="7">3-hydroxyisobutyrate dehydrogenase</fullName>
        <ecNumber evidence="7">1.1.1.31</ecNumber>
    </submittedName>
</protein>
<keyword evidence="8" id="KW-1185">Reference proteome</keyword>
<evidence type="ECO:0000259" key="5">
    <source>
        <dbReference type="Pfam" id="PF03446"/>
    </source>
</evidence>
<evidence type="ECO:0000313" key="7">
    <source>
        <dbReference type="EMBL" id="MBP1325823.1"/>
    </source>
</evidence>
<dbReference type="PIRSF" id="PIRSF000103">
    <property type="entry name" value="HIBADH"/>
    <property type="match status" value="1"/>
</dbReference>
<dbReference type="PANTHER" id="PTHR22981">
    <property type="entry name" value="3-HYDROXYISOBUTYRATE DEHYDROGENASE-RELATED"/>
    <property type="match status" value="1"/>
</dbReference>
<evidence type="ECO:0000256" key="4">
    <source>
        <dbReference type="PIRSR" id="PIRSR000103-1"/>
    </source>
</evidence>
<dbReference type="GO" id="GO:0016054">
    <property type="term" value="P:organic acid catabolic process"/>
    <property type="evidence" value="ECO:0007669"/>
    <property type="project" value="UniProtKB-ARBA"/>
</dbReference>
<dbReference type="PROSITE" id="PS00895">
    <property type="entry name" value="3_HYDROXYISOBUT_DH"/>
    <property type="match status" value="1"/>
</dbReference>
<dbReference type="InterPro" id="IPR015815">
    <property type="entry name" value="HIBADH-related"/>
</dbReference>
<dbReference type="AlphaFoldDB" id="A0A940PMF4"/>
<keyword evidence="2 7" id="KW-0560">Oxidoreductase</keyword>
<dbReference type="Pfam" id="PF03446">
    <property type="entry name" value="NAD_binding_2"/>
    <property type="match status" value="1"/>
</dbReference>
<feature type="domain" description="3-hydroxyisobutyrate dehydrogenase-like NAD-binding" evidence="6">
    <location>
        <begin position="172"/>
        <end position="288"/>
    </location>
</feature>
<feature type="active site" evidence="4">
    <location>
        <position position="178"/>
    </location>
</feature>
<dbReference type="EMBL" id="JAFIDA010000001">
    <property type="protein sequence ID" value="MBP1325823.1"/>
    <property type="molecule type" value="Genomic_DNA"/>
</dbReference>
<dbReference type="InterPro" id="IPR002204">
    <property type="entry name" value="3-OH-isobutyrate_DH-rel_CS"/>
</dbReference>
<dbReference type="Gene3D" id="1.10.1040.10">
    <property type="entry name" value="N-(1-d-carboxylethyl)-l-norvaline Dehydrogenase, domain 2"/>
    <property type="match status" value="1"/>
</dbReference>
<dbReference type="InterPro" id="IPR008927">
    <property type="entry name" value="6-PGluconate_DH-like_C_sf"/>
</dbReference>
<evidence type="ECO:0000256" key="2">
    <source>
        <dbReference type="ARBA" id="ARBA00023002"/>
    </source>
</evidence>
<evidence type="ECO:0000256" key="1">
    <source>
        <dbReference type="ARBA" id="ARBA00009080"/>
    </source>
</evidence>
<keyword evidence="3" id="KW-0520">NAD</keyword>
<dbReference type="GO" id="GO:0051287">
    <property type="term" value="F:NAD binding"/>
    <property type="evidence" value="ECO:0007669"/>
    <property type="project" value="InterPro"/>
</dbReference>
<comment type="similarity">
    <text evidence="1">Belongs to the HIBADH-related family.</text>
</comment>
<comment type="caution">
    <text evidence="7">The sequence shown here is derived from an EMBL/GenBank/DDBJ whole genome shotgun (WGS) entry which is preliminary data.</text>
</comment>
<dbReference type="Pfam" id="PF14833">
    <property type="entry name" value="NAD_binding_11"/>
    <property type="match status" value="1"/>
</dbReference>
<dbReference type="PANTHER" id="PTHR22981:SF7">
    <property type="entry name" value="3-HYDROXYISOBUTYRATE DEHYDROGENASE, MITOCHONDRIAL"/>
    <property type="match status" value="1"/>
</dbReference>
<evidence type="ECO:0000259" key="6">
    <source>
        <dbReference type="Pfam" id="PF14833"/>
    </source>
</evidence>
<evidence type="ECO:0000256" key="3">
    <source>
        <dbReference type="ARBA" id="ARBA00023027"/>
    </source>
</evidence>
<dbReference type="Proteomes" id="UP000675163">
    <property type="component" value="Unassembled WGS sequence"/>
</dbReference>
<dbReference type="InterPro" id="IPR006115">
    <property type="entry name" value="6PGDH_NADP-bd"/>
</dbReference>
<name>A0A940PMF4_9MICO</name>
<gene>
    <name evidence="7" type="ORF">JOF28_001055</name>
</gene>